<keyword evidence="1" id="KW-1133">Transmembrane helix</keyword>
<evidence type="ECO:0000256" key="1">
    <source>
        <dbReference type="SAM" id="Phobius"/>
    </source>
</evidence>
<dbReference type="EMBL" id="BJOU01000001">
    <property type="protein sequence ID" value="GED98019.1"/>
    <property type="molecule type" value="Genomic_DNA"/>
</dbReference>
<keyword evidence="1" id="KW-0472">Membrane</keyword>
<reference evidence="3" key="1">
    <citation type="submission" date="2019-06" db="EMBL/GenBank/DDBJ databases">
        <title>Gordonia isolated from sludge of a wastewater treatment plant.</title>
        <authorList>
            <person name="Tamura T."/>
            <person name="Aoyama K."/>
            <person name="Kang Y."/>
            <person name="Saito S."/>
            <person name="Akiyama N."/>
            <person name="Yazawa K."/>
            <person name="Gonoi T."/>
            <person name="Mikami Y."/>
        </authorList>
    </citation>
    <scope>NUCLEOTIDE SEQUENCE [LARGE SCALE GENOMIC DNA]</scope>
    <source>
        <strain evidence="3">NBRC 107697</strain>
    </source>
</reference>
<name>A0A7I9UYN2_9ACTN</name>
<organism evidence="2 3">
    <name type="scientific">Gordonia crocea</name>
    <dbReference type="NCBI Taxonomy" id="589162"/>
    <lineage>
        <taxon>Bacteria</taxon>
        <taxon>Bacillati</taxon>
        <taxon>Actinomycetota</taxon>
        <taxon>Actinomycetes</taxon>
        <taxon>Mycobacteriales</taxon>
        <taxon>Gordoniaceae</taxon>
        <taxon>Gordonia</taxon>
    </lineage>
</organism>
<dbReference type="Proteomes" id="UP000444980">
    <property type="component" value="Unassembled WGS sequence"/>
</dbReference>
<proteinExistence type="predicted"/>
<sequence length="86" mass="9204">MSQVSHSPNSPEEAQEGRGRTIAYAALGLLFTLALSTSIWAQGQSEERAYVYIGRAMAATYLAVIVLAWAKQPFPRVVPPSSPGSP</sequence>
<accession>A0A7I9UYN2</accession>
<evidence type="ECO:0000313" key="3">
    <source>
        <dbReference type="Proteomes" id="UP000444980"/>
    </source>
</evidence>
<feature type="transmembrane region" description="Helical" evidence="1">
    <location>
        <begin position="21"/>
        <end position="43"/>
    </location>
</feature>
<keyword evidence="1" id="KW-0812">Transmembrane</keyword>
<comment type="caution">
    <text evidence="2">The sequence shown here is derived from an EMBL/GenBank/DDBJ whole genome shotgun (WGS) entry which is preliminary data.</text>
</comment>
<feature type="transmembrane region" description="Helical" evidence="1">
    <location>
        <begin position="49"/>
        <end position="70"/>
    </location>
</feature>
<keyword evidence="3" id="KW-1185">Reference proteome</keyword>
<dbReference type="AlphaFoldDB" id="A0A7I9UYN2"/>
<gene>
    <name evidence="2" type="ORF">nbrc107697_20580</name>
</gene>
<protein>
    <submittedName>
        <fullName evidence="2">Uncharacterized protein</fullName>
    </submittedName>
</protein>
<evidence type="ECO:0000313" key="2">
    <source>
        <dbReference type="EMBL" id="GED98019.1"/>
    </source>
</evidence>